<dbReference type="AlphaFoldDB" id="A0A1H8FGB1"/>
<keyword evidence="1" id="KW-0645">Protease</keyword>
<dbReference type="Proteomes" id="UP000198553">
    <property type="component" value="Unassembled WGS sequence"/>
</dbReference>
<proteinExistence type="inferred from homology"/>
<feature type="domain" description="Lon proteolytic" evidence="3">
    <location>
        <begin position="229"/>
        <end position="336"/>
    </location>
</feature>
<dbReference type="GO" id="GO:0004176">
    <property type="term" value="F:ATP-dependent peptidase activity"/>
    <property type="evidence" value="ECO:0007669"/>
    <property type="project" value="UniProtKB-UniRule"/>
</dbReference>
<dbReference type="PROSITE" id="PS50106">
    <property type="entry name" value="PDZ"/>
    <property type="match status" value="1"/>
</dbReference>
<comment type="catalytic activity">
    <reaction evidence="1">
        <text>Hydrolysis of proteins in presence of ATP.</text>
        <dbReference type="EC" id="3.4.21.53"/>
    </reaction>
</comment>
<keyword evidence="5" id="KW-1185">Reference proteome</keyword>
<dbReference type="STRING" id="930146.SAMN05192533_11139"/>
<reference evidence="5" key="1">
    <citation type="submission" date="2016-10" db="EMBL/GenBank/DDBJ databases">
        <authorList>
            <person name="Varghese N."/>
            <person name="Submissions S."/>
        </authorList>
    </citation>
    <scope>NUCLEOTIDE SEQUENCE [LARGE SCALE GENOMIC DNA]</scope>
    <source>
        <strain evidence="5">B48,IBRC-M 10115,DSM 25386,CECT 8001</strain>
    </source>
</reference>
<dbReference type="InterPro" id="IPR014721">
    <property type="entry name" value="Ribsml_uS5_D2-typ_fold_subgr"/>
</dbReference>
<dbReference type="Gene3D" id="3.30.230.10">
    <property type="match status" value="1"/>
</dbReference>
<evidence type="ECO:0000313" key="4">
    <source>
        <dbReference type="EMBL" id="SEN30118.1"/>
    </source>
</evidence>
<dbReference type="GO" id="GO:0006508">
    <property type="term" value="P:proteolysis"/>
    <property type="evidence" value="ECO:0007669"/>
    <property type="project" value="UniProtKB-KW"/>
</dbReference>
<dbReference type="SUPFAM" id="SSF50156">
    <property type="entry name" value="PDZ domain-like"/>
    <property type="match status" value="1"/>
</dbReference>
<dbReference type="GO" id="GO:0030163">
    <property type="term" value="P:protein catabolic process"/>
    <property type="evidence" value="ECO:0007669"/>
    <property type="project" value="InterPro"/>
</dbReference>
<dbReference type="InterPro" id="IPR001478">
    <property type="entry name" value="PDZ"/>
</dbReference>
<dbReference type="InterPro" id="IPR027065">
    <property type="entry name" value="Lon_Prtase"/>
</dbReference>
<feature type="domain" description="PDZ" evidence="2">
    <location>
        <begin position="108"/>
        <end position="186"/>
    </location>
</feature>
<dbReference type="InterPro" id="IPR008269">
    <property type="entry name" value="Lon_proteolytic"/>
</dbReference>
<sequence length="337" mass="37271">MKKMGSVRLTLILAVLLFASSFYYLPYYVSKPGMAKELEPIIEVEGGFEEEGSFMLTTIRMGRANIYSYLMAKLSDYQEIHPLEEIRAENETDEEYTARQLHMMDSSKINAIEVAYKKAGLPIEYDYNGVYVLQVIPEMPADGKLMVGDRIVQVDGKPFSSSTEFIEYVGKKKLGETVTLTVQNKDDNQDITLPLKQFNETSEKVGIGISLVDDKEIKVTPEVNVRTDEIGGPSAGLMFSLEIYNQLIETDLTNGYEIAGTGTMSSDGTVGRIGGIEKKVVAADKAGADIFLAPNEEGANGSNYEAAVRTAKDINTNMKIVPIDTFEEAVNYLEQLK</sequence>
<dbReference type="NCBIfam" id="NF041438">
    <property type="entry name" value="SepM_fam_S16"/>
    <property type="match status" value="1"/>
</dbReference>
<evidence type="ECO:0000259" key="3">
    <source>
        <dbReference type="PROSITE" id="PS51786"/>
    </source>
</evidence>
<keyword evidence="1" id="KW-0378">Hydrolase</keyword>
<dbReference type="PANTHER" id="PTHR10046">
    <property type="entry name" value="ATP DEPENDENT LON PROTEASE FAMILY MEMBER"/>
    <property type="match status" value="1"/>
</dbReference>
<dbReference type="PROSITE" id="PS51786">
    <property type="entry name" value="LON_PROTEOLYTIC"/>
    <property type="match status" value="1"/>
</dbReference>
<comment type="similarity">
    <text evidence="1">Belongs to the peptidase S16 family.</text>
</comment>
<feature type="active site" evidence="1">
    <location>
        <position position="279"/>
    </location>
</feature>
<dbReference type="Pfam" id="PF05362">
    <property type="entry name" value="Lon_C"/>
    <property type="match status" value="1"/>
</dbReference>
<feature type="active site" evidence="1">
    <location>
        <position position="234"/>
    </location>
</feature>
<dbReference type="RefSeq" id="WP_090747551.1">
    <property type="nucleotide sequence ID" value="NZ_FOBW01000011.1"/>
</dbReference>
<dbReference type="InterPro" id="IPR036034">
    <property type="entry name" value="PDZ_sf"/>
</dbReference>
<gene>
    <name evidence="4" type="ORF">SAMN05192533_11139</name>
</gene>
<evidence type="ECO:0000259" key="2">
    <source>
        <dbReference type="PROSITE" id="PS50106"/>
    </source>
</evidence>
<accession>A0A1H8FGB1</accession>
<dbReference type="SMART" id="SM00228">
    <property type="entry name" value="PDZ"/>
    <property type="match status" value="1"/>
</dbReference>
<dbReference type="InterPro" id="IPR020568">
    <property type="entry name" value="Ribosomal_Su5_D2-typ_SF"/>
</dbReference>
<dbReference type="Pfam" id="PF13180">
    <property type="entry name" value="PDZ_2"/>
    <property type="match status" value="1"/>
</dbReference>
<evidence type="ECO:0000256" key="1">
    <source>
        <dbReference type="PROSITE-ProRule" id="PRU01122"/>
    </source>
</evidence>
<dbReference type="GO" id="GO:0005524">
    <property type="term" value="F:ATP binding"/>
    <property type="evidence" value="ECO:0007669"/>
    <property type="project" value="InterPro"/>
</dbReference>
<protein>
    <recommendedName>
        <fullName evidence="1">endopeptidase La</fullName>
        <ecNumber evidence="1">3.4.21.53</ecNumber>
    </recommendedName>
</protein>
<keyword evidence="1" id="KW-0720">Serine protease</keyword>
<evidence type="ECO:0000313" key="5">
    <source>
        <dbReference type="Proteomes" id="UP000198553"/>
    </source>
</evidence>
<dbReference type="EMBL" id="FOBW01000011">
    <property type="protein sequence ID" value="SEN30118.1"/>
    <property type="molecule type" value="Genomic_DNA"/>
</dbReference>
<organism evidence="4 5">
    <name type="scientific">Mesobacillus persicus</name>
    <dbReference type="NCBI Taxonomy" id="930146"/>
    <lineage>
        <taxon>Bacteria</taxon>
        <taxon>Bacillati</taxon>
        <taxon>Bacillota</taxon>
        <taxon>Bacilli</taxon>
        <taxon>Bacillales</taxon>
        <taxon>Bacillaceae</taxon>
        <taxon>Mesobacillus</taxon>
    </lineage>
</organism>
<dbReference type="OrthoDB" id="2356897at2"/>
<dbReference type="GO" id="GO:0004252">
    <property type="term" value="F:serine-type endopeptidase activity"/>
    <property type="evidence" value="ECO:0007669"/>
    <property type="project" value="UniProtKB-UniRule"/>
</dbReference>
<name>A0A1H8FGB1_9BACI</name>
<dbReference type="EC" id="3.4.21.53" evidence="1"/>
<dbReference type="SUPFAM" id="SSF54211">
    <property type="entry name" value="Ribosomal protein S5 domain 2-like"/>
    <property type="match status" value="1"/>
</dbReference>